<evidence type="ECO:0000313" key="2">
    <source>
        <dbReference type="Proteomes" id="UP000522864"/>
    </source>
</evidence>
<evidence type="ECO:0008006" key="3">
    <source>
        <dbReference type="Google" id="ProtNLM"/>
    </source>
</evidence>
<dbReference type="AlphaFoldDB" id="A0A7Y7WNH0"/>
<comment type="caution">
    <text evidence="1">The sequence shown here is derived from an EMBL/GenBank/DDBJ whole genome shotgun (WGS) entry which is preliminary data.</text>
</comment>
<dbReference type="EMBL" id="JACAQA010000003">
    <property type="protein sequence ID" value="NWB84340.1"/>
    <property type="molecule type" value="Genomic_DNA"/>
</dbReference>
<organism evidence="1 2">
    <name type="scientific">Pseudomonas gingeri</name>
    <dbReference type="NCBI Taxonomy" id="117681"/>
    <lineage>
        <taxon>Bacteria</taxon>
        <taxon>Pseudomonadati</taxon>
        <taxon>Pseudomonadota</taxon>
        <taxon>Gammaproteobacteria</taxon>
        <taxon>Pseudomonadales</taxon>
        <taxon>Pseudomonadaceae</taxon>
        <taxon>Pseudomonas</taxon>
    </lineage>
</organism>
<gene>
    <name evidence="1" type="ORF">HX830_05540</name>
</gene>
<accession>A0A7Y7WNH0</accession>
<dbReference type="SUPFAM" id="SSF55961">
    <property type="entry name" value="Bet v1-like"/>
    <property type="match status" value="1"/>
</dbReference>
<dbReference type="RefSeq" id="WP_177099233.1">
    <property type="nucleotide sequence ID" value="NZ_JACAQA010000003.1"/>
</dbReference>
<sequence>MKQRRISLIMPSSAAEAFEAFHNHSVRRQWDTLLSHAAVEGGGNHPYIGAITINQGRGWKRLFALRTRFVNYLPAQVAAAVIVEPAGCFEWWAASMRHRDIDDATSELIYTFSVRLRPRWLGWVLDPLVNRVFEWETRQRFAAMAAYLRGVTKERGV</sequence>
<evidence type="ECO:0000313" key="1">
    <source>
        <dbReference type="EMBL" id="NWB84340.1"/>
    </source>
</evidence>
<proteinExistence type="predicted"/>
<protein>
    <recommendedName>
        <fullName evidence="3">SRPBCC family protein</fullName>
    </recommendedName>
</protein>
<name>A0A7Y7WNH0_9PSED</name>
<dbReference type="Proteomes" id="UP000522864">
    <property type="component" value="Unassembled WGS sequence"/>
</dbReference>
<reference evidence="1 2" key="1">
    <citation type="submission" date="2020-04" db="EMBL/GenBank/DDBJ databases">
        <title>Molecular characterization of pseudomonads from Agaricus bisporus reveal novel blotch 2 pathogens in Western Europe.</title>
        <authorList>
            <person name="Taparia T."/>
            <person name="Krijger M."/>
            <person name="Haynes E."/>
            <person name="Elpinstone J.G."/>
            <person name="Noble R."/>
            <person name="Van Der Wolf J."/>
        </authorList>
    </citation>
    <scope>NUCLEOTIDE SEQUENCE [LARGE SCALE GENOMIC DNA]</scope>
    <source>
        <strain evidence="1 2">G9001</strain>
    </source>
</reference>